<dbReference type="EMBL" id="UYWW01013160">
    <property type="protein sequence ID" value="VDM23096.1"/>
    <property type="molecule type" value="Genomic_DNA"/>
</dbReference>
<gene>
    <name evidence="1" type="ORF">WBA_LOCUS12820</name>
</gene>
<reference evidence="1 2" key="1">
    <citation type="submission" date="2018-11" db="EMBL/GenBank/DDBJ databases">
        <authorList>
            <consortium name="Pathogen Informatics"/>
        </authorList>
    </citation>
    <scope>NUCLEOTIDE SEQUENCE [LARGE SCALE GENOMIC DNA]</scope>
</reference>
<protein>
    <submittedName>
        <fullName evidence="1">Uncharacterized protein</fullName>
    </submittedName>
</protein>
<proteinExistence type="predicted"/>
<dbReference type="AlphaFoldDB" id="A0A3P7ET58"/>
<organism evidence="1 2">
    <name type="scientific">Wuchereria bancrofti</name>
    <dbReference type="NCBI Taxonomy" id="6293"/>
    <lineage>
        <taxon>Eukaryota</taxon>
        <taxon>Metazoa</taxon>
        <taxon>Ecdysozoa</taxon>
        <taxon>Nematoda</taxon>
        <taxon>Chromadorea</taxon>
        <taxon>Rhabditida</taxon>
        <taxon>Spirurina</taxon>
        <taxon>Spiruromorpha</taxon>
        <taxon>Filarioidea</taxon>
        <taxon>Onchocercidae</taxon>
        <taxon>Wuchereria</taxon>
    </lineage>
</organism>
<evidence type="ECO:0000313" key="2">
    <source>
        <dbReference type="Proteomes" id="UP000270924"/>
    </source>
</evidence>
<dbReference type="InParanoid" id="A0A3P7ET58"/>
<evidence type="ECO:0000313" key="1">
    <source>
        <dbReference type="EMBL" id="VDM23096.1"/>
    </source>
</evidence>
<keyword evidence="2" id="KW-1185">Reference proteome</keyword>
<dbReference type="Proteomes" id="UP000270924">
    <property type="component" value="Unassembled WGS sequence"/>
</dbReference>
<name>A0A3P7ET58_WUCBA</name>
<sequence>MRRIAEEISVNYPKISSGNLQATSSEATAKGIVKSVAGRTIHGGLREGNNKTGICGKQLETERVTYSRLETGKMAFASVVATTSCYHPDLRPHREGSDGTLCPRLVPDGMCGHNQRKIGEAPPQTWSCGERRGCSSPLHFRLTGLPRAANLSLPNSVLHPVSNEIRPSGLIKFKK</sequence>
<accession>A0A3P7ET58</accession>